<proteinExistence type="predicted"/>
<dbReference type="InterPro" id="IPR036249">
    <property type="entry name" value="Thioredoxin-like_sf"/>
</dbReference>
<dbReference type="SUPFAM" id="SSF52833">
    <property type="entry name" value="Thioredoxin-like"/>
    <property type="match status" value="1"/>
</dbReference>
<dbReference type="PROSITE" id="PS51352">
    <property type="entry name" value="THIOREDOXIN_2"/>
    <property type="match status" value="1"/>
</dbReference>
<organism evidence="4 5">
    <name type="scientific">Pedobacter nyackensis</name>
    <dbReference type="NCBI Taxonomy" id="475255"/>
    <lineage>
        <taxon>Bacteria</taxon>
        <taxon>Pseudomonadati</taxon>
        <taxon>Bacteroidota</taxon>
        <taxon>Sphingobacteriia</taxon>
        <taxon>Sphingobacteriales</taxon>
        <taxon>Sphingobacteriaceae</taxon>
        <taxon>Pedobacter</taxon>
    </lineage>
</organism>
<keyword evidence="1" id="KW-0676">Redox-active center</keyword>
<accession>A0A1W2DMH1</accession>
<dbReference type="Proteomes" id="UP000192678">
    <property type="component" value="Unassembled WGS sequence"/>
</dbReference>
<keyword evidence="5" id="KW-1185">Reference proteome</keyword>
<feature type="domain" description="Thioredoxin" evidence="3">
    <location>
        <begin position="9"/>
        <end position="136"/>
    </location>
</feature>
<evidence type="ECO:0000313" key="4">
    <source>
        <dbReference type="EMBL" id="SMC98665.1"/>
    </source>
</evidence>
<keyword evidence="2" id="KW-0732">Signal</keyword>
<dbReference type="InterPro" id="IPR012336">
    <property type="entry name" value="Thioredoxin-like_fold"/>
</dbReference>
<reference evidence="4 5" key="1">
    <citation type="submission" date="2017-04" db="EMBL/GenBank/DDBJ databases">
        <authorList>
            <person name="Afonso C.L."/>
            <person name="Miller P.J."/>
            <person name="Scott M.A."/>
            <person name="Spackman E."/>
            <person name="Goraichik I."/>
            <person name="Dimitrov K.M."/>
            <person name="Suarez D.L."/>
            <person name="Swayne D.E."/>
        </authorList>
    </citation>
    <scope>NUCLEOTIDE SEQUENCE [LARGE SCALE GENOMIC DNA]</scope>
    <source>
        <strain evidence="4 5">DSM 19625</strain>
    </source>
</reference>
<name>A0A1W2DMH1_9SPHI</name>
<protein>
    <submittedName>
        <fullName evidence="4">Thioredoxin</fullName>
    </submittedName>
</protein>
<dbReference type="PANTHER" id="PTHR43601:SF3">
    <property type="entry name" value="THIOREDOXIN, MITOCHONDRIAL"/>
    <property type="match status" value="1"/>
</dbReference>
<evidence type="ECO:0000256" key="1">
    <source>
        <dbReference type="ARBA" id="ARBA00023284"/>
    </source>
</evidence>
<dbReference type="STRING" id="475255.SAMN04488101_107206"/>
<dbReference type="OrthoDB" id="120730at2"/>
<sequence>MKRYFLLSYLLLLTGALFAQGINFDHGTWKEVLAKAKAEDKLVFVDVYTSWCGPCKKMVAEVFPLKEVGDVFNANFVNYKIDAEKGEGIAIAKQFGVKSYPTYLFVNGDGVLVYRSGGYNPGKIFLNEAAIAIKEKHDPKPLAMWDDEYSGGKRDKAFLMGYLKKRAVVKAPNGEILEQAFPLLGKEDLSNKEFLTTILAFDPNMTFVPGGKFYSYVIEHHKEIDGLIGKREGYVLSLMDAGMQQYFTNDIIKNNKEQMLPVMLASKKKVMELTKRDEIDATLKGLVMNYYKGTKNAKKLVPAAIDYVNNGLMKLDIPGKIAADKEEYQKKRAPYVTGKEDSTKVEGWASMQRVMAKPRMLDLSYKLRDAAQAIYGTVDDPKMLAQALEWVKLAEGYFPHFSTEAVYAGLLFKTGRKQEAVEMMMKASEDGFIKGGDKQKLLLSNVSKIKNSEAPEQLW</sequence>
<evidence type="ECO:0000259" key="3">
    <source>
        <dbReference type="PROSITE" id="PS51352"/>
    </source>
</evidence>
<gene>
    <name evidence="4" type="ORF">SAMN04488101_107206</name>
</gene>
<dbReference type="AlphaFoldDB" id="A0A1W2DMH1"/>
<dbReference type="RefSeq" id="WP_084290057.1">
    <property type="nucleotide sequence ID" value="NZ_FWYB01000007.1"/>
</dbReference>
<dbReference type="PROSITE" id="PS00194">
    <property type="entry name" value="THIOREDOXIN_1"/>
    <property type="match status" value="1"/>
</dbReference>
<dbReference type="GO" id="GO:0045454">
    <property type="term" value="P:cell redox homeostasis"/>
    <property type="evidence" value="ECO:0007669"/>
    <property type="project" value="TreeGrafter"/>
</dbReference>
<dbReference type="InterPro" id="IPR017937">
    <property type="entry name" value="Thioredoxin_CS"/>
</dbReference>
<evidence type="ECO:0000256" key="2">
    <source>
        <dbReference type="SAM" id="SignalP"/>
    </source>
</evidence>
<dbReference type="EMBL" id="FWYB01000007">
    <property type="protein sequence ID" value="SMC98665.1"/>
    <property type="molecule type" value="Genomic_DNA"/>
</dbReference>
<feature type="signal peptide" evidence="2">
    <location>
        <begin position="1"/>
        <end position="19"/>
    </location>
</feature>
<dbReference type="Pfam" id="PF13098">
    <property type="entry name" value="Thioredoxin_2"/>
    <property type="match status" value="1"/>
</dbReference>
<dbReference type="Gene3D" id="3.40.30.10">
    <property type="entry name" value="Glutaredoxin"/>
    <property type="match status" value="1"/>
</dbReference>
<dbReference type="PANTHER" id="PTHR43601">
    <property type="entry name" value="THIOREDOXIN, MITOCHONDRIAL"/>
    <property type="match status" value="1"/>
</dbReference>
<feature type="chain" id="PRO_5012190484" evidence="2">
    <location>
        <begin position="20"/>
        <end position="459"/>
    </location>
</feature>
<dbReference type="InterPro" id="IPR013766">
    <property type="entry name" value="Thioredoxin_domain"/>
</dbReference>
<evidence type="ECO:0000313" key="5">
    <source>
        <dbReference type="Proteomes" id="UP000192678"/>
    </source>
</evidence>